<dbReference type="AlphaFoldDB" id="A0A409YWQ7"/>
<feature type="compositionally biased region" description="Polar residues" evidence="1">
    <location>
        <begin position="32"/>
        <end position="54"/>
    </location>
</feature>
<evidence type="ECO:0000313" key="3">
    <source>
        <dbReference type="Proteomes" id="UP000284706"/>
    </source>
</evidence>
<reference evidence="2 3" key="1">
    <citation type="journal article" date="2018" name="Evol. Lett.">
        <title>Horizontal gene cluster transfer increased hallucinogenic mushroom diversity.</title>
        <authorList>
            <person name="Reynolds H.T."/>
            <person name="Vijayakumar V."/>
            <person name="Gluck-Thaler E."/>
            <person name="Korotkin H.B."/>
            <person name="Matheny P.B."/>
            <person name="Slot J.C."/>
        </authorList>
    </citation>
    <scope>NUCLEOTIDE SEQUENCE [LARGE SCALE GENOMIC DNA]</scope>
    <source>
        <strain evidence="2 3">SRW20</strain>
    </source>
</reference>
<feature type="compositionally biased region" description="Acidic residues" evidence="1">
    <location>
        <begin position="77"/>
        <end position="98"/>
    </location>
</feature>
<evidence type="ECO:0000313" key="2">
    <source>
        <dbReference type="EMBL" id="PPR07466.1"/>
    </source>
</evidence>
<keyword evidence="3" id="KW-1185">Reference proteome</keyword>
<feature type="compositionally biased region" description="Basic and acidic residues" evidence="1">
    <location>
        <begin position="12"/>
        <end position="31"/>
    </location>
</feature>
<proteinExistence type="predicted"/>
<sequence length="126" mass="13735">MSLHADSTEQESIERPTWEDGKHQSPEDNHSKGPTSANTDTDHSTSGNSDSYSADANIAPTSVDAADALDSKKVDEDKGDEEDDDEDEDEDDEDEDDDFPRFEDAAPRGPVKSSVSGQKPVKPIKR</sequence>
<dbReference type="EMBL" id="NHYE01000115">
    <property type="protein sequence ID" value="PPR07466.1"/>
    <property type="molecule type" value="Genomic_DNA"/>
</dbReference>
<feature type="region of interest" description="Disordered" evidence="1">
    <location>
        <begin position="1"/>
        <end position="126"/>
    </location>
</feature>
<gene>
    <name evidence="2" type="ORF">CVT26_013436</name>
</gene>
<accession>A0A409YWQ7</accession>
<dbReference type="InParanoid" id="A0A409YWQ7"/>
<organism evidence="2 3">
    <name type="scientific">Gymnopilus dilepis</name>
    <dbReference type="NCBI Taxonomy" id="231916"/>
    <lineage>
        <taxon>Eukaryota</taxon>
        <taxon>Fungi</taxon>
        <taxon>Dikarya</taxon>
        <taxon>Basidiomycota</taxon>
        <taxon>Agaricomycotina</taxon>
        <taxon>Agaricomycetes</taxon>
        <taxon>Agaricomycetidae</taxon>
        <taxon>Agaricales</taxon>
        <taxon>Agaricineae</taxon>
        <taxon>Hymenogastraceae</taxon>
        <taxon>Gymnopilus</taxon>
    </lineage>
</organism>
<protein>
    <submittedName>
        <fullName evidence="2">Uncharacterized protein</fullName>
    </submittedName>
</protein>
<dbReference type="Proteomes" id="UP000284706">
    <property type="component" value="Unassembled WGS sequence"/>
</dbReference>
<comment type="caution">
    <text evidence="2">The sequence shown here is derived from an EMBL/GenBank/DDBJ whole genome shotgun (WGS) entry which is preliminary data.</text>
</comment>
<evidence type="ECO:0000256" key="1">
    <source>
        <dbReference type="SAM" id="MobiDB-lite"/>
    </source>
</evidence>
<name>A0A409YWQ7_9AGAR</name>